<evidence type="ECO:0000259" key="15">
    <source>
        <dbReference type="PROSITE" id="PS50158"/>
    </source>
</evidence>
<evidence type="ECO:0000256" key="3">
    <source>
        <dbReference type="ARBA" id="ARBA00022664"/>
    </source>
</evidence>
<proteinExistence type="inferred from homology"/>
<keyword evidence="2" id="KW-0597">Phosphoprotein</keyword>
<protein>
    <recommendedName>
        <fullName evidence="18">CCHC-type domain-containing protein</fullName>
    </recommendedName>
</protein>
<dbReference type="STRING" id="106549.A0A540LJW8"/>
<keyword evidence="4" id="KW-0479">Metal-binding</keyword>
<organism evidence="16 17">
    <name type="scientific">Malus baccata</name>
    <name type="common">Siberian crab apple</name>
    <name type="synonym">Pyrus baccata</name>
    <dbReference type="NCBI Taxonomy" id="106549"/>
    <lineage>
        <taxon>Eukaryota</taxon>
        <taxon>Viridiplantae</taxon>
        <taxon>Streptophyta</taxon>
        <taxon>Embryophyta</taxon>
        <taxon>Tracheophyta</taxon>
        <taxon>Spermatophyta</taxon>
        <taxon>Magnoliopsida</taxon>
        <taxon>eudicotyledons</taxon>
        <taxon>Gunneridae</taxon>
        <taxon>Pentapetalae</taxon>
        <taxon>rosids</taxon>
        <taxon>fabids</taxon>
        <taxon>Rosales</taxon>
        <taxon>Rosaceae</taxon>
        <taxon>Amygdaloideae</taxon>
        <taxon>Maleae</taxon>
        <taxon>Malus</taxon>
    </lineage>
</organism>
<feature type="compositionally biased region" description="Basic residues" evidence="13">
    <location>
        <begin position="120"/>
        <end position="132"/>
    </location>
</feature>
<evidence type="ECO:0000256" key="1">
    <source>
        <dbReference type="ARBA" id="ARBA00004123"/>
    </source>
</evidence>
<dbReference type="EMBL" id="VIEB01000556">
    <property type="protein sequence ID" value="TQD86770.1"/>
    <property type="molecule type" value="Genomic_DNA"/>
</dbReference>
<dbReference type="GO" id="GO:0003729">
    <property type="term" value="F:mRNA binding"/>
    <property type="evidence" value="ECO:0007669"/>
    <property type="project" value="UniProtKB-ARBA"/>
</dbReference>
<feature type="region of interest" description="Disordered" evidence="13">
    <location>
        <begin position="106"/>
        <end position="172"/>
    </location>
</feature>
<dbReference type="FunFam" id="4.10.60.10:FF:000029">
    <property type="entry name" value="Serine/arginine-rich splicing factor RSZ22A"/>
    <property type="match status" value="1"/>
</dbReference>
<dbReference type="GO" id="GO:0005681">
    <property type="term" value="C:spliceosomal complex"/>
    <property type="evidence" value="ECO:0007669"/>
    <property type="project" value="UniProtKB-KW"/>
</dbReference>
<feature type="compositionally biased region" description="Gly residues" evidence="13">
    <location>
        <begin position="73"/>
        <end position="88"/>
    </location>
</feature>
<evidence type="ECO:0000256" key="11">
    <source>
        <dbReference type="PROSITE-ProRule" id="PRU00047"/>
    </source>
</evidence>
<feature type="domain" description="CCHC-type" evidence="15">
    <location>
        <begin position="93"/>
        <end position="108"/>
    </location>
</feature>
<evidence type="ECO:0008006" key="18">
    <source>
        <dbReference type="Google" id="ProtNLM"/>
    </source>
</evidence>
<dbReference type="InterPro" id="IPR036875">
    <property type="entry name" value="Znf_CCHC_sf"/>
</dbReference>
<dbReference type="InterPro" id="IPR000504">
    <property type="entry name" value="RRM_dom"/>
</dbReference>
<comment type="subcellular location">
    <subcellularLocation>
        <location evidence="1">Nucleus</location>
    </subcellularLocation>
</comment>
<keyword evidence="9" id="KW-0539">Nucleus</keyword>
<evidence type="ECO:0000256" key="12">
    <source>
        <dbReference type="PROSITE-ProRule" id="PRU00176"/>
    </source>
</evidence>
<reference evidence="16 17" key="1">
    <citation type="journal article" date="2019" name="G3 (Bethesda)">
        <title>Sequencing of a Wild Apple (Malus baccata) Genome Unravels the Differences Between Cultivated and Wild Apple Species Regarding Disease Resistance and Cold Tolerance.</title>
        <authorList>
            <person name="Chen X."/>
        </authorList>
    </citation>
    <scope>NUCLEOTIDE SEQUENCE [LARGE SCALE GENOMIC DNA]</scope>
    <source>
        <strain evidence="17">cv. Shandingzi</strain>
        <tissue evidence="16">Leaves</tissue>
    </source>
</reference>
<keyword evidence="7" id="KW-0862">Zinc</keyword>
<dbReference type="PANTHER" id="PTHR23147">
    <property type="entry name" value="SERINE/ARGININE RICH SPLICING FACTOR"/>
    <property type="match status" value="1"/>
</dbReference>
<name>A0A540LJW8_MALBA</name>
<evidence type="ECO:0000256" key="13">
    <source>
        <dbReference type="SAM" id="MobiDB-lite"/>
    </source>
</evidence>
<keyword evidence="3" id="KW-0507">mRNA processing</keyword>
<evidence type="ECO:0000256" key="7">
    <source>
        <dbReference type="ARBA" id="ARBA00022833"/>
    </source>
</evidence>
<dbReference type="PROSITE" id="PS50158">
    <property type="entry name" value="ZF_CCHC"/>
    <property type="match status" value="1"/>
</dbReference>
<dbReference type="CDD" id="cd12373">
    <property type="entry name" value="RRM_SRSF3_like"/>
    <property type="match status" value="1"/>
</dbReference>
<dbReference type="Gene3D" id="3.30.70.330">
    <property type="match status" value="1"/>
</dbReference>
<evidence type="ECO:0000259" key="14">
    <source>
        <dbReference type="PROSITE" id="PS50102"/>
    </source>
</evidence>
<comment type="similarity">
    <text evidence="10">Belongs to the splicing factor SR family. RSZ subfamily.</text>
</comment>
<dbReference type="SUPFAM" id="SSF57756">
    <property type="entry name" value="Retrovirus zinc finger-like domains"/>
    <property type="match status" value="1"/>
</dbReference>
<dbReference type="Pfam" id="PF00076">
    <property type="entry name" value="RRM_1"/>
    <property type="match status" value="1"/>
</dbReference>
<dbReference type="InterPro" id="IPR035979">
    <property type="entry name" value="RBD_domain_sf"/>
</dbReference>
<dbReference type="SMART" id="SM00343">
    <property type="entry name" value="ZnF_C2HC"/>
    <property type="match status" value="1"/>
</dbReference>
<evidence type="ECO:0000256" key="10">
    <source>
        <dbReference type="ARBA" id="ARBA00061011"/>
    </source>
</evidence>
<gene>
    <name evidence="16" type="ORF">C1H46_027643</name>
</gene>
<accession>A0A540LJW8</accession>
<feature type="domain" description="RRM" evidence="14">
    <location>
        <begin position="2"/>
        <end position="71"/>
    </location>
</feature>
<sequence length="358" mass="39538">MSRVYVGNLSPRVSEADLEDEFRVFGNIRSVWVARRPPGYAFVDFDDIRDAEDAIRGLDGKNNWRVELSHNSRGGGGGRGGGGRGRSGGSDLKCYECGEPGHFARECRLRGGGGGGGGGGRRRSRTPPRYRRSPSYGRRSYSPRGRSPRRRSLTPRGNSRSRSPPYRGREELPYANGMTFHLIHAMMQWSEGSPPKQELRSVYMATWRCFRRYTGIKCCLVCLDISTTMFKLGDALSLYCLSDLVKFLPFLTLAGFINLCKIGVGIRILKVSSASSASLVLFFCTPLAPGIFVLHYCPALGSSILNGCRSQPARASILCFCTLPGISSLPCYWDLQFLNSCGSQPAICRASIFLELRR</sequence>
<evidence type="ECO:0000256" key="6">
    <source>
        <dbReference type="ARBA" id="ARBA00022771"/>
    </source>
</evidence>
<evidence type="ECO:0000256" key="9">
    <source>
        <dbReference type="ARBA" id="ARBA00023242"/>
    </source>
</evidence>
<dbReference type="FunFam" id="3.30.70.330:FF:000214">
    <property type="entry name" value="Serine/arginine-rich splicing factor 7"/>
    <property type="match status" value="1"/>
</dbReference>
<keyword evidence="17" id="KW-1185">Reference proteome</keyword>
<dbReference type="PROSITE" id="PS50102">
    <property type="entry name" value="RRM"/>
    <property type="match status" value="1"/>
</dbReference>
<feature type="compositionally biased region" description="Low complexity" evidence="13">
    <location>
        <begin position="133"/>
        <end position="145"/>
    </location>
</feature>
<dbReference type="SUPFAM" id="SSF54928">
    <property type="entry name" value="RNA-binding domain, RBD"/>
    <property type="match status" value="1"/>
</dbReference>
<comment type="caution">
    <text evidence="16">The sequence shown here is derived from an EMBL/GenBank/DDBJ whole genome shotgun (WGS) entry which is preliminary data.</text>
</comment>
<evidence type="ECO:0000313" key="17">
    <source>
        <dbReference type="Proteomes" id="UP000315295"/>
    </source>
</evidence>
<evidence type="ECO:0000256" key="8">
    <source>
        <dbReference type="ARBA" id="ARBA00023187"/>
    </source>
</evidence>
<keyword evidence="12" id="KW-0694">RNA-binding</keyword>
<dbReference type="GO" id="GO:0016607">
    <property type="term" value="C:nuclear speck"/>
    <property type="evidence" value="ECO:0007669"/>
    <property type="project" value="UniProtKB-ARBA"/>
</dbReference>
<dbReference type="InterPro" id="IPR001878">
    <property type="entry name" value="Znf_CCHC"/>
</dbReference>
<dbReference type="InterPro" id="IPR012677">
    <property type="entry name" value="Nucleotide-bd_a/b_plait_sf"/>
</dbReference>
<feature type="region of interest" description="Disordered" evidence="13">
    <location>
        <begin position="66"/>
        <end position="88"/>
    </location>
</feature>
<dbReference type="Pfam" id="PF00098">
    <property type="entry name" value="zf-CCHC"/>
    <property type="match status" value="1"/>
</dbReference>
<dbReference type="Proteomes" id="UP000315295">
    <property type="component" value="Unassembled WGS sequence"/>
</dbReference>
<keyword evidence="8" id="KW-0508">mRNA splicing</keyword>
<keyword evidence="6 11" id="KW-0863">Zinc-finger</keyword>
<evidence type="ECO:0000256" key="5">
    <source>
        <dbReference type="ARBA" id="ARBA00022728"/>
    </source>
</evidence>
<dbReference type="AlphaFoldDB" id="A0A540LJW8"/>
<feature type="compositionally biased region" description="Gly residues" evidence="13">
    <location>
        <begin position="110"/>
        <end position="119"/>
    </location>
</feature>
<dbReference type="InterPro" id="IPR050907">
    <property type="entry name" value="SRSF"/>
</dbReference>
<dbReference type="GO" id="GO:0000398">
    <property type="term" value="P:mRNA splicing, via spliceosome"/>
    <property type="evidence" value="ECO:0007669"/>
    <property type="project" value="UniProtKB-ARBA"/>
</dbReference>
<evidence type="ECO:0000256" key="2">
    <source>
        <dbReference type="ARBA" id="ARBA00022553"/>
    </source>
</evidence>
<keyword evidence="5" id="KW-0747">Spliceosome</keyword>
<dbReference type="SMART" id="SM00360">
    <property type="entry name" value="RRM"/>
    <property type="match status" value="1"/>
</dbReference>
<dbReference type="Gene3D" id="4.10.60.10">
    <property type="entry name" value="Zinc finger, CCHC-type"/>
    <property type="match status" value="1"/>
</dbReference>
<evidence type="ECO:0000256" key="4">
    <source>
        <dbReference type="ARBA" id="ARBA00022723"/>
    </source>
</evidence>
<dbReference type="GO" id="GO:0008270">
    <property type="term" value="F:zinc ion binding"/>
    <property type="evidence" value="ECO:0007669"/>
    <property type="project" value="UniProtKB-KW"/>
</dbReference>
<evidence type="ECO:0000313" key="16">
    <source>
        <dbReference type="EMBL" id="TQD86770.1"/>
    </source>
</evidence>